<proteinExistence type="predicted"/>
<gene>
    <name evidence="1" type="ORF">BN1708_003370</name>
</gene>
<dbReference type="EMBL" id="CVQH01012224">
    <property type="protein sequence ID" value="CRK21004.1"/>
    <property type="molecule type" value="Genomic_DNA"/>
</dbReference>
<evidence type="ECO:0000313" key="2">
    <source>
        <dbReference type="Proteomes" id="UP000044602"/>
    </source>
</evidence>
<name>A0A0G4LGH3_VERLO</name>
<organism evidence="1 2">
    <name type="scientific">Verticillium longisporum</name>
    <name type="common">Verticillium dahliae var. longisporum</name>
    <dbReference type="NCBI Taxonomy" id="100787"/>
    <lineage>
        <taxon>Eukaryota</taxon>
        <taxon>Fungi</taxon>
        <taxon>Dikarya</taxon>
        <taxon>Ascomycota</taxon>
        <taxon>Pezizomycotina</taxon>
        <taxon>Sordariomycetes</taxon>
        <taxon>Hypocreomycetidae</taxon>
        <taxon>Glomerellales</taxon>
        <taxon>Plectosphaerellaceae</taxon>
        <taxon>Verticillium</taxon>
    </lineage>
</organism>
<reference evidence="1 2" key="1">
    <citation type="submission" date="2015-05" db="EMBL/GenBank/DDBJ databases">
        <authorList>
            <person name="Wang D.B."/>
            <person name="Wang M."/>
        </authorList>
    </citation>
    <scope>NUCLEOTIDE SEQUENCE [LARGE SCALE GENOMIC DNA]</scope>
    <source>
        <strain evidence="1">VL1</strain>
    </source>
</reference>
<accession>A0A0G4LGH3</accession>
<feature type="non-terminal residue" evidence="1">
    <location>
        <position position="170"/>
    </location>
</feature>
<dbReference type="AlphaFoldDB" id="A0A0G4LGH3"/>
<keyword evidence="2" id="KW-1185">Reference proteome</keyword>
<evidence type="ECO:0000313" key="1">
    <source>
        <dbReference type="EMBL" id="CRK21004.1"/>
    </source>
</evidence>
<protein>
    <submittedName>
        <fullName evidence="1">Uncharacterized protein</fullName>
    </submittedName>
</protein>
<dbReference type="Proteomes" id="UP000044602">
    <property type="component" value="Unassembled WGS sequence"/>
</dbReference>
<sequence length="170" mass="17468">MQFRLDPCSRRSTDHAGAISYQLLSSHLDVPVLEASAVIHANPPRRQPDALLLVHAHAGVVALEQRGVDALGAQVVEELHGLGGGGGVRGGGLGEAAADAGVDGGSVAGEDGAGRELAQEAAVEGAQGGGVGGHGGDLCGCLFFEGFWLRCWLEGDGFGRWWCTMRRACL</sequence>